<evidence type="ECO:0000313" key="2">
    <source>
        <dbReference type="EMBL" id="GIQ85204.1"/>
    </source>
</evidence>
<dbReference type="PANTHER" id="PTHR22767">
    <property type="entry name" value="N-TERMINAL ACETYLTRANSFERASE-RELATED"/>
    <property type="match status" value="1"/>
</dbReference>
<proteinExistence type="predicted"/>
<evidence type="ECO:0000313" key="3">
    <source>
        <dbReference type="Proteomes" id="UP000265618"/>
    </source>
</evidence>
<dbReference type="SUPFAM" id="SSF48452">
    <property type="entry name" value="TPR-like"/>
    <property type="match status" value="1"/>
</dbReference>
<accession>A0A9K3D0V0</accession>
<organism evidence="2 3">
    <name type="scientific">Kipferlia bialata</name>
    <dbReference type="NCBI Taxonomy" id="797122"/>
    <lineage>
        <taxon>Eukaryota</taxon>
        <taxon>Metamonada</taxon>
        <taxon>Carpediemonas-like organisms</taxon>
        <taxon>Kipferlia</taxon>
    </lineage>
</organism>
<name>A0A9K3D0V0_9EUKA</name>
<dbReference type="InterPro" id="IPR011990">
    <property type="entry name" value="TPR-like_helical_dom_sf"/>
</dbReference>
<dbReference type="OrthoDB" id="10263032at2759"/>
<gene>
    <name evidence="2" type="ORF">KIPB_006839</name>
</gene>
<evidence type="ECO:0000256" key="1">
    <source>
        <dbReference type="SAM" id="MobiDB-lite"/>
    </source>
</evidence>
<reference evidence="2 3" key="1">
    <citation type="journal article" date="2018" name="PLoS ONE">
        <title>The draft genome of Kipferlia bialata reveals reductive genome evolution in fornicate parasites.</title>
        <authorList>
            <person name="Tanifuji G."/>
            <person name="Takabayashi S."/>
            <person name="Kume K."/>
            <person name="Takagi M."/>
            <person name="Nakayama T."/>
            <person name="Kamikawa R."/>
            <person name="Inagaki Y."/>
            <person name="Hashimoto T."/>
        </authorList>
    </citation>
    <scope>NUCLEOTIDE SEQUENCE [LARGE SCALE GENOMIC DNA]</scope>
    <source>
        <strain evidence="2">NY0173</strain>
    </source>
</reference>
<feature type="compositionally biased region" description="Basic and acidic residues" evidence="1">
    <location>
        <begin position="615"/>
        <end position="630"/>
    </location>
</feature>
<feature type="region of interest" description="Disordered" evidence="1">
    <location>
        <begin position="615"/>
        <end position="636"/>
    </location>
</feature>
<sequence>MDQAARAIRMNESMPEERRHHLPPHVLGIMHRDLRESAKALPHYVHALKYQSQSPQLPRDIAILHMDLGEYSKAATVFTLLEERSPDESLAPMGRVLALHLAKKHKEAYSALDTAMAAVTRDLKTDPEDKDFLTARASLSLYGATLALLAKGWAEAESWLETHAEHITDHEALMEVRADIARLKAKAKATIEAGHAEVDYRRQIVRRLPDSVSAWNTLLQVICHSGKGLLVEKDGEGLTVALPVLTKHRDAVLSEVSAISSDSPRAMLPRTLSLLLSPLSSSPFTSSLTWVIRKASTGPSARSILTPIVSCLSAAEGEGERLSAILDGVKAGCGVGGECTGVAGAYGMVCMAWLRVSVPALSLECGVEGGAYGAADAAVHIASAHRNTVDADPSATPVHKALAAGCLTDTLLCRTQVLTLLLQQGADAPVSVAQAQEWARQMHELDEGDREMRELDEGFSTLQPVSSCWHSTPLTRHALDVMGQFVTKHCWLNAQQMENTDFLAPLGIECMHRSLNGPDASASVTDSLYAAKTCHSVIATASKQAKVLFDFHQYTIRQGAFGAYEAQKATAHLPVVRPGVLSAAVMLCLVGAFGVDVSGVEGGWETLTQSMKEEHDRHRAVNTRADKKDDDELEPEDDDPFLCKALSKECPLAEMGVDLARVLSVLSSKTKHSSVTLCLGLVAVAKGQRKEALSCIKRLGGAETCLGGLIAVYAARQGLKDMPSVDVGAVLSAVSECECAEGVAHTHWQTIKQYIAHALKE</sequence>
<keyword evidence="3" id="KW-1185">Reference proteome</keyword>
<dbReference type="Proteomes" id="UP000265618">
    <property type="component" value="Unassembled WGS sequence"/>
</dbReference>
<dbReference type="AlphaFoldDB" id="A0A9K3D0V0"/>
<dbReference type="PANTHER" id="PTHR22767:SF2">
    <property type="entry name" value="N(ALPHA)-ACETYLTRANSFERASE 15_16, ISOFORM A"/>
    <property type="match status" value="1"/>
</dbReference>
<dbReference type="GO" id="GO:0005737">
    <property type="term" value="C:cytoplasm"/>
    <property type="evidence" value="ECO:0007669"/>
    <property type="project" value="TreeGrafter"/>
</dbReference>
<dbReference type="Gene3D" id="1.25.40.1040">
    <property type="match status" value="1"/>
</dbReference>
<comment type="caution">
    <text evidence="2">The sequence shown here is derived from an EMBL/GenBank/DDBJ whole genome shotgun (WGS) entry which is preliminary data.</text>
</comment>
<dbReference type="EMBL" id="BDIP01001822">
    <property type="protein sequence ID" value="GIQ85204.1"/>
    <property type="molecule type" value="Genomic_DNA"/>
</dbReference>
<protein>
    <submittedName>
        <fullName evidence="2">Uncharacterized protein</fullName>
    </submittedName>
</protein>